<dbReference type="EMBL" id="CAJVQB010066103">
    <property type="protein sequence ID" value="CAG8841530.1"/>
    <property type="molecule type" value="Genomic_DNA"/>
</dbReference>
<reference evidence="2 3" key="1">
    <citation type="submission" date="2021-06" db="EMBL/GenBank/DDBJ databases">
        <authorList>
            <person name="Kallberg Y."/>
            <person name="Tangrot J."/>
            <person name="Rosling A."/>
        </authorList>
    </citation>
    <scope>NUCLEOTIDE SEQUENCE [LARGE SCALE GENOMIC DNA]</scope>
    <source>
        <strain evidence="2 3">120-4 pot B 10/14</strain>
    </source>
</reference>
<feature type="compositionally biased region" description="Basic and acidic residues" evidence="1">
    <location>
        <begin position="9"/>
        <end position="20"/>
    </location>
</feature>
<evidence type="ECO:0000313" key="2">
    <source>
        <dbReference type="EMBL" id="CAG8841530.1"/>
    </source>
</evidence>
<feature type="region of interest" description="Disordered" evidence="1">
    <location>
        <begin position="1"/>
        <end position="27"/>
    </location>
</feature>
<name>A0ABN7WX15_GIGMA</name>
<protein>
    <submittedName>
        <fullName evidence="2">26708_t:CDS:1</fullName>
    </submittedName>
</protein>
<proteinExistence type="predicted"/>
<gene>
    <name evidence="2" type="ORF">GMARGA_LOCUS35479</name>
</gene>
<evidence type="ECO:0000313" key="3">
    <source>
        <dbReference type="Proteomes" id="UP000789901"/>
    </source>
</evidence>
<comment type="caution">
    <text evidence="2">The sequence shown here is derived from an EMBL/GenBank/DDBJ whole genome shotgun (WGS) entry which is preliminary data.</text>
</comment>
<evidence type="ECO:0000256" key="1">
    <source>
        <dbReference type="SAM" id="MobiDB-lite"/>
    </source>
</evidence>
<keyword evidence="3" id="KW-1185">Reference proteome</keyword>
<organism evidence="2 3">
    <name type="scientific">Gigaspora margarita</name>
    <dbReference type="NCBI Taxonomy" id="4874"/>
    <lineage>
        <taxon>Eukaryota</taxon>
        <taxon>Fungi</taxon>
        <taxon>Fungi incertae sedis</taxon>
        <taxon>Mucoromycota</taxon>
        <taxon>Glomeromycotina</taxon>
        <taxon>Glomeromycetes</taxon>
        <taxon>Diversisporales</taxon>
        <taxon>Gigasporaceae</taxon>
        <taxon>Gigaspora</taxon>
    </lineage>
</organism>
<dbReference type="Proteomes" id="UP000789901">
    <property type="component" value="Unassembled WGS sequence"/>
</dbReference>
<feature type="non-terminal residue" evidence="2">
    <location>
        <position position="1"/>
    </location>
</feature>
<accession>A0ABN7WX15</accession>
<sequence>TLMPPNKSSHSDSSDEHSSDIEDSISSLTSIQIQKNANKSYPPVKCKYCSKKYKYRLATRMQKHTNSCTNAPELAKITKKANL</sequence>